<comment type="caution">
    <text evidence="1">The sequence shown here is derived from an EMBL/GenBank/DDBJ whole genome shotgun (WGS) entry which is preliminary data.</text>
</comment>
<organism evidence="1 2">
    <name type="scientific">Brachionus plicatilis</name>
    <name type="common">Marine rotifer</name>
    <name type="synonym">Brachionus muelleri</name>
    <dbReference type="NCBI Taxonomy" id="10195"/>
    <lineage>
        <taxon>Eukaryota</taxon>
        <taxon>Metazoa</taxon>
        <taxon>Spiralia</taxon>
        <taxon>Gnathifera</taxon>
        <taxon>Rotifera</taxon>
        <taxon>Eurotatoria</taxon>
        <taxon>Monogononta</taxon>
        <taxon>Pseudotrocha</taxon>
        <taxon>Ploima</taxon>
        <taxon>Brachionidae</taxon>
        <taxon>Brachionus</taxon>
    </lineage>
</organism>
<keyword evidence="1" id="KW-0695">RNA-directed DNA polymerase</keyword>
<protein>
    <submittedName>
        <fullName evidence="1">RNA-directed DNA polymerase from mobile element jockey-like</fullName>
    </submittedName>
</protein>
<evidence type="ECO:0000313" key="1">
    <source>
        <dbReference type="EMBL" id="RNA04157.1"/>
    </source>
</evidence>
<dbReference type="PANTHER" id="PTHR33395:SF22">
    <property type="entry name" value="REVERSE TRANSCRIPTASE DOMAIN-CONTAINING PROTEIN"/>
    <property type="match status" value="1"/>
</dbReference>
<dbReference type="Proteomes" id="UP000276133">
    <property type="component" value="Unassembled WGS sequence"/>
</dbReference>
<keyword evidence="2" id="KW-1185">Reference proteome</keyword>
<evidence type="ECO:0000313" key="2">
    <source>
        <dbReference type="Proteomes" id="UP000276133"/>
    </source>
</evidence>
<dbReference type="PANTHER" id="PTHR33395">
    <property type="entry name" value="TRANSCRIPTASE, PUTATIVE-RELATED-RELATED"/>
    <property type="match status" value="1"/>
</dbReference>
<dbReference type="GO" id="GO:0031012">
    <property type="term" value="C:extracellular matrix"/>
    <property type="evidence" value="ECO:0007669"/>
    <property type="project" value="TreeGrafter"/>
</dbReference>
<dbReference type="OrthoDB" id="8069600at2759"/>
<keyword evidence="1" id="KW-0808">Transferase</keyword>
<reference evidence="1 2" key="1">
    <citation type="journal article" date="2018" name="Sci. Rep.">
        <title>Genomic signatures of local adaptation to the degree of environmental predictability in rotifers.</title>
        <authorList>
            <person name="Franch-Gras L."/>
            <person name="Hahn C."/>
            <person name="Garcia-Roger E.M."/>
            <person name="Carmona M.J."/>
            <person name="Serra M."/>
            <person name="Gomez A."/>
        </authorList>
    </citation>
    <scope>NUCLEOTIDE SEQUENCE [LARGE SCALE GENOMIC DNA]</scope>
    <source>
        <strain evidence="1">HYR1</strain>
    </source>
</reference>
<name>A0A3M7PYE3_BRAPC</name>
<dbReference type="GO" id="GO:0007508">
    <property type="term" value="P:larval heart development"/>
    <property type="evidence" value="ECO:0007669"/>
    <property type="project" value="TreeGrafter"/>
</dbReference>
<dbReference type="GO" id="GO:0061343">
    <property type="term" value="P:cell adhesion involved in heart morphogenesis"/>
    <property type="evidence" value="ECO:0007669"/>
    <property type="project" value="TreeGrafter"/>
</dbReference>
<dbReference type="GO" id="GO:0003964">
    <property type="term" value="F:RNA-directed DNA polymerase activity"/>
    <property type="evidence" value="ECO:0007669"/>
    <property type="project" value="UniProtKB-KW"/>
</dbReference>
<proteinExistence type="predicted"/>
<feature type="non-terminal residue" evidence="1">
    <location>
        <position position="1"/>
    </location>
</feature>
<sequence length="228" mass="26892">SHNSNREVALRLNESILVAKSLVDKNKFTSLIIFGDFNHPNIEWNNDGGKCESRYSQSCEFLETFRESNFLRQVVIEPNLGNNVLDLIIIDDPNRIYNLEQKLTNKPLYLYDKCNSDLFNEHICKINWAEEDSKTNVDSFYETIIRVYSEASEMSIPTFYANSKLKPKWLNKDLKDLCRKKFSLWSKIRASTKNEQLRKEYNRLCKILKKFIKTEKQKFEATLAKIQK</sequence>
<keyword evidence="1" id="KW-0548">Nucleotidyltransferase</keyword>
<accession>A0A3M7PYE3</accession>
<gene>
    <name evidence="1" type="ORF">BpHYR1_008382</name>
</gene>
<dbReference type="AlphaFoldDB" id="A0A3M7PYE3"/>
<dbReference type="EMBL" id="REGN01008212">
    <property type="protein sequence ID" value="RNA04157.1"/>
    <property type="molecule type" value="Genomic_DNA"/>
</dbReference>